<evidence type="ECO:0000256" key="5">
    <source>
        <dbReference type="ARBA" id="ARBA00024029"/>
    </source>
</evidence>
<reference evidence="7" key="1">
    <citation type="journal article" date="2019" name="Int. J. Syst. Evol. Microbiol.">
        <title>The Global Catalogue of Microorganisms (GCM) 10K type strain sequencing project: providing services to taxonomists for standard genome sequencing and annotation.</title>
        <authorList>
            <consortium name="The Broad Institute Genomics Platform"/>
            <consortium name="The Broad Institute Genome Sequencing Center for Infectious Disease"/>
            <person name="Wu L."/>
            <person name="Ma J."/>
        </authorList>
    </citation>
    <scope>NUCLEOTIDE SEQUENCE [LARGE SCALE GENOMIC DNA]</scope>
    <source>
        <strain evidence="7">CGMCC 1.18575</strain>
    </source>
</reference>
<dbReference type="Gene3D" id="3.40.50.10310">
    <property type="entry name" value="Creatininase"/>
    <property type="match status" value="1"/>
</dbReference>
<evidence type="ECO:0000313" key="6">
    <source>
        <dbReference type="EMBL" id="MFC5405325.1"/>
    </source>
</evidence>
<protein>
    <submittedName>
        <fullName evidence="6">Creatininase family protein</fullName>
    </submittedName>
</protein>
<evidence type="ECO:0000256" key="4">
    <source>
        <dbReference type="ARBA" id="ARBA00022833"/>
    </source>
</evidence>
<dbReference type="EMBL" id="JBHSMI010000029">
    <property type="protein sequence ID" value="MFC5405325.1"/>
    <property type="molecule type" value="Genomic_DNA"/>
</dbReference>
<keyword evidence="7" id="KW-1185">Reference proteome</keyword>
<name>A0ABW0HVR6_9BACL</name>
<evidence type="ECO:0000256" key="2">
    <source>
        <dbReference type="ARBA" id="ARBA00022723"/>
    </source>
</evidence>
<evidence type="ECO:0000313" key="7">
    <source>
        <dbReference type="Proteomes" id="UP001596113"/>
    </source>
</evidence>
<comment type="similarity">
    <text evidence="5">Belongs to the creatininase superfamily.</text>
</comment>
<evidence type="ECO:0000256" key="1">
    <source>
        <dbReference type="ARBA" id="ARBA00001947"/>
    </source>
</evidence>
<dbReference type="Proteomes" id="UP001596113">
    <property type="component" value="Unassembled WGS sequence"/>
</dbReference>
<keyword evidence="2" id="KW-0479">Metal-binding</keyword>
<sequence>MKPNTGVKTLWSELLPYEFKRRLAKFPLVYLPLGLCEPHGQVSAFGLDTIKAEWLCRQAAERIGGIVAPSMGYHIHESGNHAKWLEETIGEENPHMTSVPPAIFLHFFLYQLRAFVNAGFRKIVVLTGHGGGNQKDIRLAAEKFMERVPVKIWVRSDPELVEGIYDGDHAGKYEISQLMYIRPDLVDMGALHYEDVPGSGGRLALGTDADEASPMLGGQIMQASLDRLCMEARQLKDQAVSTSIPRIPYYTVEMIWSEVLRHIADWVTSNPGHEQREVSLTSQWKIYEQYRPMSTI</sequence>
<dbReference type="SUPFAM" id="SSF102215">
    <property type="entry name" value="Creatininase"/>
    <property type="match status" value="1"/>
</dbReference>
<comment type="cofactor">
    <cofactor evidence="1">
        <name>Zn(2+)</name>
        <dbReference type="ChEBI" id="CHEBI:29105"/>
    </cofactor>
</comment>
<gene>
    <name evidence="6" type="ORF">ACFPOF_21495</name>
</gene>
<accession>A0ABW0HVR6</accession>
<dbReference type="InterPro" id="IPR024087">
    <property type="entry name" value="Creatininase-like_sf"/>
</dbReference>
<dbReference type="RefSeq" id="WP_378136465.1">
    <property type="nucleotide sequence ID" value="NZ_JBHSMI010000029.1"/>
</dbReference>
<keyword evidence="4" id="KW-0862">Zinc</keyword>
<dbReference type="PANTHER" id="PTHR35005">
    <property type="entry name" value="3-DEHYDRO-SCYLLO-INOSOSE HYDROLASE"/>
    <property type="match status" value="1"/>
</dbReference>
<comment type="caution">
    <text evidence="6">The sequence shown here is derived from an EMBL/GenBank/DDBJ whole genome shotgun (WGS) entry which is preliminary data.</text>
</comment>
<proteinExistence type="inferred from homology"/>
<dbReference type="Pfam" id="PF02633">
    <property type="entry name" value="Creatininase"/>
    <property type="match status" value="1"/>
</dbReference>
<dbReference type="PANTHER" id="PTHR35005:SF1">
    <property type="entry name" value="2-AMINO-5-FORMYLAMINO-6-RIBOSYLAMINOPYRIMIDIN-4(3H)-ONE 5'-MONOPHOSPHATE DEFORMYLASE"/>
    <property type="match status" value="1"/>
</dbReference>
<evidence type="ECO:0000256" key="3">
    <source>
        <dbReference type="ARBA" id="ARBA00022801"/>
    </source>
</evidence>
<keyword evidence="3" id="KW-0378">Hydrolase</keyword>
<dbReference type="InterPro" id="IPR003785">
    <property type="entry name" value="Creatininase/forma_Hydrolase"/>
</dbReference>
<organism evidence="6 7">
    <name type="scientific">Cohnella soli</name>
    <dbReference type="NCBI Taxonomy" id="425005"/>
    <lineage>
        <taxon>Bacteria</taxon>
        <taxon>Bacillati</taxon>
        <taxon>Bacillota</taxon>
        <taxon>Bacilli</taxon>
        <taxon>Bacillales</taxon>
        <taxon>Paenibacillaceae</taxon>
        <taxon>Cohnella</taxon>
    </lineage>
</organism>